<dbReference type="AlphaFoldDB" id="A0A0H3YIX4"/>
<reference evidence="9" key="1">
    <citation type="journal article" date="2015" name="Elife">
        <title>Stem cells and fluid flow drive cyst formation in an invertebrate excretory organ.</title>
        <authorList>
            <person name="Thi-Kim Vu H."/>
            <person name="Rink J.C."/>
            <person name="McKinney S.A."/>
            <person name="McClain M."/>
            <person name="Lakshmanaperumal N."/>
            <person name="Alexander R."/>
            <person name="Sanchez Alvarado A."/>
        </authorList>
    </citation>
    <scope>NUCLEOTIDE SEQUENCE</scope>
</reference>
<keyword evidence="3 7" id="KW-0812">Transmembrane</keyword>
<evidence type="ECO:0000256" key="7">
    <source>
        <dbReference type="SAM" id="Phobius"/>
    </source>
</evidence>
<feature type="chain" id="PRO_5005204099" evidence="8">
    <location>
        <begin position="18"/>
        <end position="560"/>
    </location>
</feature>
<accession>A0A0H3YIX4</accession>
<keyword evidence="5 7" id="KW-1133">Transmembrane helix</keyword>
<evidence type="ECO:0000256" key="6">
    <source>
        <dbReference type="ARBA" id="ARBA00023136"/>
    </source>
</evidence>
<keyword evidence="8" id="KW-0732">Signal</keyword>
<evidence type="ECO:0000256" key="5">
    <source>
        <dbReference type="ARBA" id="ARBA00022989"/>
    </source>
</evidence>
<dbReference type="EMBL" id="KT163521">
    <property type="protein sequence ID" value="AKN21471.1"/>
    <property type="molecule type" value="mRNA"/>
</dbReference>
<keyword evidence="4" id="KW-0813">Transport</keyword>
<organism evidence="9">
    <name type="scientific">Schmidtea mediterranea</name>
    <name type="common">Freshwater planarian flatworm</name>
    <dbReference type="NCBI Taxonomy" id="79327"/>
    <lineage>
        <taxon>Eukaryota</taxon>
        <taxon>Metazoa</taxon>
        <taxon>Spiralia</taxon>
        <taxon>Lophotrochozoa</taxon>
        <taxon>Platyhelminthes</taxon>
        <taxon>Rhabditophora</taxon>
        <taxon>Seriata</taxon>
        <taxon>Tricladida</taxon>
        <taxon>Continenticola</taxon>
        <taxon>Geoplanoidea</taxon>
        <taxon>Dugesiidae</taxon>
        <taxon>Schmidtea</taxon>
    </lineage>
</organism>
<protein>
    <submittedName>
        <fullName evidence="9">Slc10a-4</fullName>
    </submittedName>
</protein>
<feature type="transmembrane region" description="Helical" evidence="7">
    <location>
        <begin position="265"/>
        <end position="288"/>
    </location>
</feature>
<feature type="transmembrane region" description="Helical" evidence="7">
    <location>
        <begin position="323"/>
        <end position="345"/>
    </location>
</feature>
<keyword evidence="6 7" id="KW-0472">Membrane</keyword>
<sequence length="560" mass="62858">MSLGVLATIYLIITVKCNSIESLKSTTPDPVINDLICISRNDSDNKPILIQVSEIEKFQFNCTCCQNLQLLINLLKKFSNNLPNGFINDTLYKDGIFAQRIIVVDKNVVIPIERKNLSPRYQVQRSSRPLFQICPFYFKCQVMYINLPSAINHFYLDANTIGRTQLSISIIWWNVSHLPRNIVEYYLDDETFEKLSKVERNLISSSFSQIVLNEFKFNITVLRKPNPSNTVFNLSSAFIAGLLALSVGCSLDLSVAKTYFKQSRCLIFGLTSQHLILPTIGISIYKMLQLKNAVGYGLFALSCSPGGGLGHIIVFLMKGDEDLSALLSTINCFMNAGFTLLWMYALNSLYQIEFSTYTMALWLGIIPIIQGIGVLVNFWSYSTAQAIMTWFTRPLLLLAGILFVTLGVYINHYAFNQINQSMLLGVLLLMLSGFLVGSISGYFSSGKQSKDVTCSLSVETALSNGLILIPALRYSLYQPEADLASSACLWSIFFSPLPLFLIYLSKKVQIVLLSFVKTQFKKKAGIRRIHLQKQSSKNKESGSVTKLNDGNQIGFKEEFF</sequence>
<feature type="transmembrane region" description="Helical" evidence="7">
    <location>
        <begin position="390"/>
        <end position="410"/>
    </location>
</feature>
<feature type="transmembrane region" description="Helical" evidence="7">
    <location>
        <begin position="357"/>
        <end position="378"/>
    </location>
</feature>
<evidence type="ECO:0000313" key="9">
    <source>
        <dbReference type="EMBL" id="AKN21471.1"/>
    </source>
</evidence>
<dbReference type="PANTHER" id="PTHR10361">
    <property type="entry name" value="SODIUM-BILE ACID COTRANSPORTER"/>
    <property type="match status" value="1"/>
</dbReference>
<feature type="transmembrane region" description="Helical" evidence="7">
    <location>
        <begin position="422"/>
        <end position="444"/>
    </location>
</feature>
<feature type="signal peptide" evidence="8">
    <location>
        <begin position="1"/>
        <end position="17"/>
    </location>
</feature>
<dbReference type="InterPro" id="IPR004710">
    <property type="entry name" value="Bilac:Na_transpt"/>
</dbReference>
<evidence type="ECO:0000256" key="3">
    <source>
        <dbReference type="ARBA" id="ARBA00022692"/>
    </source>
</evidence>
<comment type="similarity">
    <text evidence="2">Belongs to the bile acid:sodium symporter (BASS) (TC 2.A.28) family.</text>
</comment>
<dbReference type="GO" id="GO:0015293">
    <property type="term" value="F:symporter activity"/>
    <property type="evidence" value="ECO:0007669"/>
    <property type="project" value="UniProtKB-KW"/>
</dbReference>
<keyword evidence="4" id="KW-0769">Symport</keyword>
<dbReference type="InterPro" id="IPR002657">
    <property type="entry name" value="BilAc:Na_symport/Acr3"/>
</dbReference>
<name>A0A0H3YIX4_SCHMD</name>
<evidence type="ECO:0000256" key="8">
    <source>
        <dbReference type="SAM" id="SignalP"/>
    </source>
</evidence>
<evidence type="ECO:0000256" key="4">
    <source>
        <dbReference type="ARBA" id="ARBA00022847"/>
    </source>
</evidence>
<evidence type="ECO:0000256" key="1">
    <source>
        <dbReference type="ARBA" id="ARBA00004141"/>
    </source>
</evidence>
<dbReference type="GO" id="GO:0016020">
    <property type="term" value="C:membrane"/>
    <property type="evidence" value="ECO:0007669"/>
    <property type="project" value="UniProtKB-SubCell"/>
</dbReference>
<proteinExistence type="evidence at transcript level"/>
<dbReference type="Gene3D" id="1.20.1530.20">
    <property type="match status" value="1"/>
</dbReference>
<dbReference type="OrthoDB" id="203097at2759"/>
<comment type="subcellular location">
    <subcellularLocation>
        <location evidence="1">Membrane</location>
        <topology evidence="1">Multi-pass membrane protein</topology>
    </subcellularLocation>
</comment>
<feature type="transmembrane region" description="Helical" evidence="7">
    <location>
        <begin position="456"/>
        <end position="477"/>
    </location>
</feature>
<dbReference type="Pfam" id="PF01758">
    <property type="entry name" value="SBF"/>
    <property type="match status" value="1"/>
</dbReference>
<dbReference type="PANTHER" id="PTHR10361:SF28">
    <property type="entry name" value="P3 PROTEIN-RELATED"/>
    <property type="match status" value="1"/>
</dbReference>
<feature type="transmembrane region" description="Helical" evidence="7">
    <location>
        <begin position="483"/>
        <end position="504"/>
    </location>
</feature>
<feature type="transmembrane region" description="Helical" evidence="7">
    <location>
        <begin position="231"/>
        <end position="253"/>
    </location>
</feature>
<gene>
    <name evidence="9" type="primary">slc10a-4</name>
</gene>
<dbReference type="InterPro" id="IPR038770">
    <property type="entry name" value="Na+/solute_symporter_sf"/>
</dbReference>
<evidence type="ECO:0000256" key="2">
    <source>
        <dbReference type="ARBA" id="ARBA00006528"/>
    </source>
</evidence>
<feature type="transmembrane region" description="Helical" evidence="7">
    <location>
        <begin position="294"/>
        <end position="316"/>
    </location>
</feature>